<name>A0A224YIK4_9ACAR</name>
<proteinExistence type="predicted"/>
<dbReference type="AlphaFoldDB" id="A0A224YIK4"/>
<organism evidence="1">
    <name type="scientific">Rhipicephalus zambeziensis</name>
    <dbReference type="NCBI Taxonomy" id="60191"/>
    <lineage>
        <taxon>Eukaryota</taxon>
        <taxon>Metazoa</taxon>
        <taxon>Ecdysozoa</taxon>
        <taxon>Arthropoda</taxon>
        <taxon>Chelicerata</taxon>
        <taxon>Arachnida</taxon>
        <taxon>Acari</taxon>
        <taxon>Parasitiformes</taxon>
        <taxon>Ixodida</taxon>
        <taxon>Ixodoidea</taxon>
        <taxon>Ixodidae</taxon>
        <taxon>Rhipicephalinae</taxon>
        <taxon>Rhipicephalus</taxon>
        <taxon>Rhipicephalus</taxon>
    </lineage>
</organism>
<dbReference type="EMBL" id="GFPF01002474">
    <property type="protein sequence ID" value="MAA13620.1"/>
    <property type="molecule type" value="Transcribed_RNA"/>
</dbReference>
<sequence length="109" mass="11807">MALRTYICGQTSTGGIFLVLAAAAMVTSVPYEQGAPICAKEPADTCLEPRSVTSRKYTTYSYDISSGECVSRISCGPVRDMEGKNVFLTLSMCEANCWGFDRSNVRGSR</sequence>
<evidence type="ECO:0008006" key="2">
    <source>
        <dbReference type="Google" id="ProtNLM"/>
    </source>
</evidence>
<evidence type="ECO:0000313" key="1">
    <source>
        <dbReference type="EMBL" id="MAA13620.1"/>
    </source>
</evidence>
<reference evidence="1" key="1">
    <citation type="journal article" date="2017" name="Parasit. Vectors">
        <title>Sialotranscriptomics of Rhipicephalus zambeziensis reveals intricate expression profiles of secretory proteins and suggests tight temporal transcriptional regulation during blood-feeding.</title>
        <authorList>
            <person name="de Castro M.H."/>
            <person name="de Klerk D."/>
            <person name="Pienaar R."/>
            <person name="Rees D.J.G."/>
            <person name="Mans B.J."/>
        </authorList>
    </citation>
    <scope>NUCLEOTIDE SEQUENCE</scope>
    <source>
        <tissue evidence="1">Salivary glands</tissue>
    </source>
</reference>
<protein>
    <recommendedName>
        <fullName evidence="2">Pancreatic trypsin inhibitor</fullName>
    </recommendedName>
</protein>
<dbReference type="SUPFAM" id="SSF57362">
    <property type="entry name" value="BPTI-like"/>
    <property type="match status" value="1"/>
</dbReference>
<dbReference type="InterPro" id="IPR036880">
    <property type="entry name" value="Kunitz_BPTI_sf"/>
</dbReference>
<dbReference type="GO" id="GO:0004867">
    <property type="term" value="F:serine-type endopeptidase inhibitor activity"/>
    <property type="evidence" value="ECO:0007669"/>
    <property type="project" value="InterPro"/>
</dbReference>
<accession>A0A224YIK4</accession>